<keyword evidence="2" id="KW-1185">Reference proteome</keyword>
<dbReference type="Proteomes" id="UP000266861">
    <property type="component" value="Unassembled WGS sequence"/>
</dbReference>
<evidence type="ECO:0000313" key="2">
    <source>
        <dbReference type="Proteomes" id="UP000266861"/>
    </source>
</evidence>
<reference evidence="1 2" key="1">
    <citation type="submission" date="2018-08" db="EMBL/GenBank/DDBJ databases">
        <title>Genome and evolution of the arbuscular mycorrhizal fungus Diversispora epigaea (formerly Glomus versiforme) and its bacterial endosymbionts.</title>
        <authorList>
            <person name="Sun X."/>
            <person name="Fei Z."/>
            <person name="Harrison M."/>
        </authorList>
    </citation>
    <scope>NUCLEOTIDE SEQUENCE [LARGE SCALE GENOMIC DNA]</scope>
    <source>
        <strain evidence="1 2">IT104</strain>
    </source>
</reference>
<dbReference type="AlphaFoldDB" id="A0A397J0W0"/>
<gene>
    <name evidence="1" type="ORF">Glove_162g9</name>
</gene>
<accession>A0A397J0W0</accession>
<organism evidence="1 2">
    <name type="scientific">Diversispora epigaea</name>
    <dbReference type="NCBI Taxonomy" id="1348612"/>
    <lineage>
        <taxon>Eukaryota</taxon>
        <taxon>Fungi</taxon>
        <taxon>Fungi incertae sedis</taxon>
        <taxon>Mucoromycota</taxon>
        <taxon>Glomeromycotina</taxon>
        <taxon>Glomeromycetes</taxon>
        <taxon>Diversisporales</taxon>
        <taxon>Diversisporaceae</taxon>
        <taxon>Diversispora</taxon>
    </lineage>
</organism>
<protein>
    <submittedName>
        <fullName evidence="1">Uncharacterized protein</fullName>
    </submittedName>
</protein>
<comment type="caution">
    <text evidence="1">The sequence shown here is derived from an EMBL/GenBank/DDBJ whole genome shotgun (WGS) entry which is preliminary data.</text>
</comment>
<sequence>MPFCNRLSVFNGPLSDYKFVINLCWQKKDFNDFIENIIVLKIIQSRLSDEKRGIKRSYMESLSNIPPPSKLGEPDEWVKYLLACIGTNGTVVYSGPGAYRELKIEYKELCEMKLLSSTFHALKKSLPLLDQYYDQVNKFHVEDGKPVTKEHDLVMLLRSNGY</sequence>
<evidence type="ECO:0000313" key="1">
    <source>
        <dbReference type="EMBL" id="RHZ78530.1"/>
    </source>
</evidence>
<proteinExistence type="predicted"/>
<dbReference type="EMBL" id="PQFF01000153">
    <property type="protein sequence ID" value="RHZ78530.1"/>
    <property type="molecule type" value="Genomic_DNA"/>
</dbReference>
<name>A0A397J0W0_9GLOM</name>